<dbReference type="EMBL" id="AMZN01000117">
    <property type="protein sequence ID" value="ELR68364.1"/>
    <property type="molecule type" value="Genomic_DNA"/>
</dbReference>
<dbReference type="Proteomes" id="UP000011135">
    <property type="component" value="Unassembled WGS sequence"/>
</dbReference>
<accession>L8JLI3</accession>
<keyword evidence="2" id="KW-1185">Reference proteome</keyword>
<sequence>MVKSLVGVKNCYPWHHHGWSPGYRDSFFIKPDPGKVF</sequence>
<proteinExistence type="predicted"/>
<evidence type="ECO:0000313" key="1">
    <source>
        <dbReference type="EMBL" id="ELR68364.1"/>
    </source>
</evidence>
<comment type="caution">
    <text evidence="1">The sequence shown here is derived from an EMBL/GenBank/DDBJ whole genome shotgun (WGS) entry which is preliminary data.</text>
</comment>
<evidence type="ECO:0000313" key="2">
    <source>
        <dbReference type="Proteomes" id="UP000011135"/>
    </source>
</evidence>
<organism evidence="1 2">
    <name type="scientific">Fulvivirga imtechensis AK7</name>
    <dbReference type="NCBI Taxonomy" id="1237149"/>
    <lineage>
        <taxon>Bacteria</taxon>
        <taxon>Pseudomonadati</taxon>
        <taxon>Bacteroidota</taxon>
        <taxon>Cytophagia</taxon>
        <taxon>Cytophagales</taxon>
        <taxon>Fulvivirgaceae</taxon>
        <taxon>Fulvivirga</taxon>
    </lineage>
</organism>
<dbReference type="AlphaFoldDB" id="L8JLI3"/>
<reference evidence="1 2" key="1">
    <citation type="submission" date="2012-12" db="EMBL/GenBank/DDBJ databases">
        <title>Genome assembly of Fulvivirga imtechensis AK7.</title>
        <authorList>
            <person name="Nupur N."/>
            <person name="Khatri I."/>
            <person name="Kumar R."/>
            <person name="Subramanian S."/>
            <person name="Pinnaka A."/>
        </authorList>
    </citation>
    <scope>NUCLEOTIDE SEQUENCE [LARGE SCALE GENOMIC DNA]</scope>
    <source>
        <strain evidence="1 2">AK7</strain>
    </source>
</reference>
<name>L8JLI3_9BACT</name>
<gene>
    <name evidence="1" type="ORF">C900_00463</name>
</gene>
<dbReference type="STRING" id="1237149.C900_00463"/>
<protein>
    <submittedName>
        <fullName evidence="1">Uncharacterized protein</fullName>
    </submittedName>
</protein>